<dbReference type="InterPro" id="IPR013083">
    <property type="entry name" value="Znf_RING/FYVE/PHD"/>
</dbReference>
<dbReference type="SUPFAM" id="SSF57850">
    <property type="entry name" value="RING/U-box"/>
    <property type="match status" value="1"/>
</dbReference>
<dbReference type="Proteomes" id="UP000887540">
    <property type="component" value="Unplaced"/>
</dbReference>
<feature type="compositionally biased region" description="Polar residues" evidence="5">
    <location>
        <begin position="267"/>
        <end position="293"/>
    </location>
</feature>
<feature type="domain" description="RING-type" evidence="6">
    <location>
        <begin position="541"/>
        <end position="582"/>
    </location>
</feature>
<dbReference type="PROSITE" id="PS50089">
    <property type="entry name" value="ZF_RING_2"/>
    <property type="match status" value="1"/>
</dbReference>
<keyword evidence="1" id="KW-0479">Metal-binding</keyword>
<evidence type="ECO:0000313" key="8">
    <source>
        <dbReference type="WBParaSite" id="ACRNAN_scaffold1382.g20698.t1"/>
    </source>
</evidence>
<evidence type="ECO:0000256" key="3">
    <source>
        <dbReference type="ARBA" id="ARBA00022833"/>
    </source>
</evidence>
<dbReference type="Gene3D" id="3.30.40.10">
    <property type="entry name" value="Zinc/RING finger domain, C3HC4 (zinc finger)"/>
    <property type="match status" value="1"/>
</dbReference>
<evidence type="ECO:0000313" key="7">
    <source>
        <dbReference type="Proteomes" id="UP000887540"/>
    </source>
</evidence>
<dbReference type="PANTHER" id="PTHR45931:SF3">
    <property type="entry name" value="RING ZINC FINGER-CONTAINING PROTEIN"/>
    <property type="match status" value="1"/>
</dbReference>
<dbReference type="GO" id="GO:0061630">
    <property type="term" value="F:ubiquitin protein ligase activity"/>
    <property type="evidence" value="ECO:0007669"/>
    <property type="project" value="TreeGrafter"/>
</dbReference>
<dbReference type="GO" id="GO:0005634">
    <property type="term" value="C:nucleus"/>
    <property type="evidence" value="ECO:0007669"/>
    <property type="project" value="TreeGrafter"/>
</dbReference>
<dbReference type="AlphaFoldDB" id="A0A914CRR9"/>
<dbReference type="InterPro" id="IPR001841">
    <property type="entry name" value="Znf_RING"/>
</dbReference>
<proteinExistence type="predicted"/>
<feature type="region of interest" description="Disordered" evidence="5">
    <location>
        <begin position="196"/>
        <end position="293"/>
    </location>
</feature>
<protein>
    <submittedName>
        <fullName evidence="8">RING-type domain-containing protein</fullName>
    </submittedName>
</protein>
<keyword evidence="7" id="KW-1185">Reference proteome</keyword>
<dbReference type="CDD" id="cd16474">
    <property type="entry name" value="RING-H2_RNF111-like"/>
    <property type="match status" value="1"/>
</dbReference>
<evidence type="ECO:0000259" key="6">
    <source>
        <dbReference type="PROSITE" id="PS50089"/>
    </source>
</evidence>
<dbReference type="PANTHER" id="PTHR45931">
    <property type="entry name" value="SI:CH211-59O9.10"/>
    <property type="match status" value="1"/>
</dbReference>
<feature type="compositionally biased region" description="Low complexity" evidence="5">
    <location>
        <begin position="218"/>
        <end position="256"/>
    </location>
</feature>
<dbReference type="GO" id="GO:0008270">
    <property type="term" value="F:zinc ion binding"/>
    <property type="evidence" value="ECO:0007669"/>
    <property type="project" value="UniProtKB-KW"/>
</dbReference>
<dbReference type="GO" id="GO:0006511">
    <property type="term" value="P:ubiquitin-dependent protein catabolic process"/>
    <property type="evidence" value="ECO:0007669"/>
    <property type="project" value="TreeGrafter"/>
</dbReference>
<evidence type="ECO:0000256" key="5">
    <source>
        <dbReference type="SAM" id="MobiDB-lite"/>
    </source>
</evidence>
<dbReference type="Pfam" id="PF13639">
    <property type="entry name" value="zf-RING_2"/>
    <property type="match status" value="1"/>
</dbReference>
<keyword evidence="3" id="KW-0862">Zinc</keyword>
<organism evidence="7 8">
    <name type="scientific">Acrobeloides nanus</name>
    <dbReference type="NCBI Taxonomy" id="290746"/>
    <lineage>
        <taxon>Eukaryota</taxon>
        <taxon>Metazoa</taxon>
        <taxon>Ecdysozoa</taxon>
        <taxon>Nematoda</taxon>
        <taxon>Chromadorea</taxon>
        <taxon>Rhabditida</taxon>
        <taxon>Tylenchina</taxon>
        <taxon>Cephalobomorpha</taxon>
        <taxon>Cephaloboidea</taxon>
        <taxon>Cephalobidae</taxon>
        <taxon>Acrobeloides</taxon>
    </lineage>
</organism>
<reference evidence="8" key="1">
    <citation type="submission" date="2022-11" db="UniProtKB">
        <authorList>
            <consortium name="WormBaseParasite"/>
        </authorList>
    </citation>
    <scope>IDENTIFICATION</scope>
</reference>
<accession>A0A914CRR9</accession>
<dbReference type="InterPro" id="IPR051834">
    <property type="entry name" value="RING_finger_E3_ligase"/>
</dbReference>
<sequence>MTLAEPPAESVPQHNPAIEEISMDSQNALQNAAAFRQHSLNVMAAFVAQTNSSAALPFLSAAAGVIPNAVNPTASFVNFPMTAGTSTTGSLDQYAAQSLVYPSAYLTQTICSCGCSVQPCALHHRYTTPSFLAATTLATALENRAATAARIQQQQQPQQQQHSMSTSLSTLAASNVNVNIPPPIAQLPPAPLNLPSLPPTIRMGSSRSLKRPAPYQVSSQQSSNNGNNLQSYNNSSSQSYNTSSQSYNSSTSSTGLRGPKLRRMASFDNSSSGDSNALQSVNSNGTSSQNTVSMGNVNFNQRAVDLADVAASIDSVLQSTAQAMPPTAFPPPCSICAGCQTRLPPHPTCGCHHHHHCLNHHTICAVCSNNASSTQNYGSSSSGLALSSNQANYMAGISTPQVSQHNLPFTNVPRQPEINPVHSTLLAQRQAQQERDQQNTNIWYQRQFNPSLIGFDVVTRRLPQPVIMVPRLPPTMMDLSIFVLHPTDAVLSGAAGIPTTHQHATAEPQPVGASLDQIKKFSSVLAYVKDPDVPEQERERCTVCLVDFETGDDIRSLHCTHMFHVDCIDRWLVYNKKCPICRIDMDKAPTMLNMIEATVPSNSSHYVRAQR</sequence>
<name>A0A914CRR9_9BILA</name>
<dbReference type="SMART" id="SM00184">
    <property type="entry name" value="RING"/>
    <property type="match status" value="1"/>
</dbReference>
<evidence type="ECO:0000256" key="1">
    <source>
        <dbReference type="ARBA" id="ARBA00022723"/>
    </source>
</evidence>
<evidence type="ECO:0000256" key="4">
    <source>
        <dbReference type="PROSITE-ProRule" id="PRU00175"/>
    </source>
</evidence>
<dbReference type="WBParaSite" id="ACRNAN_scaffold1382.g20698.t1">
    <property type="protein sequence ID" value="ACRNAN_scaffold1382.g20698.t1"/>
    <property type="gene ID" value="ACRNAN_scaffold1382.g20698"/>
</dbReference>
<evidence type="ECO:0000256" key="2">
    <source>
        <dbReference type="ARBA" id="ARBA00022771"/>
    </source>
</evidence>
<keyword evidence="2 4" id="KW-0863">Zinc-finger</keyword>